<accession>A0A1M4SVF2</accession>
<dbReference type="EMBL" id="FQTW01000001">
    <property type="protein sequence ID" value="SHE36181.1"/>
    <property type="molecule type" value="Genomic_DNA"/>
</dbReference>
<dbReference type="GO" id="GO:0015035">
    <property type="term" value="F:protein-disulfide reductase activity"/>
    <property type="evidence" value="ECO:0007669"/>
    <property type="project" value="InterPro"/>
</dbReference>
<reference evidence="1 2" key="1">
    <citation type="submission" date="2016-11" db="EMBL/GenBank/DDBJ databases">
        <authorList>
            <person name="Jaros S."/>
            <person name="Januszkiewicz K."/>
            <person name="Wedrychowicz H."/>
        </authorList>
    </citation>
    <scope>NUCLEOTIDE SEQUENCE [LARGE SCALE GENOMIC DNA]</scope>
    <source>
        <strain evidence="1 2">DSM 25661</strain>
    </source>
</reference>
<protein>
    <submittedName>
        <fullName evidence="1">Predicted thiol-disulfide oxidoreductase YuxK, DCC family</fullName>
    </submittedName>
</protein>
<sequence>MKVPEDKCIVLFDGVCNLCNSAVQTIIKYDKKNKFVFASLQSEIGKHLLSERGINTKTTDSIVLIIPNEAYFIKSDAALEIAKKLSGIFQFFGVFKLLPKGLRDQLYDFIAKNRYKLFGQKAQCMIPEKPVKHKFL</sequence>
<name>A0A1M4SVF2_9FLAO</name>
<gene>
    <name evidence="1" type="ORF">SAMN05444278_101347</name>
</gene>
<evidence type="ECO:0000313" key="1">
    <source>
        <dbReference type="EMBL" id="SHE36181.1"/>
    </source>
</evidence>
<dbReference type="InterPro" id="IPR052927">
    <property type="entry name" value="DCC_oxidoreductase"/>
</dbReference>
<dbReference type="Pfam" id="PF04134">
    <property type="entry name" value="DCC1-like"/>
    <property type="match status" value="1"/>
</dbReference>
<organism evidence="1 2">
    <name type="scientific">Psychroflexus salarius</name>
    <dbReference type="NCBI Taxonomy" id="1155689"/>
    <lineage>
        <taxon>Bacteria</taxon>
        <taxon>Pseudomonadati</taxon>
        <taxon>Bacteroidota</taxon>
        <taxon>Flavobacteriia</taxon>
        <taxon>Flavobacteriales</taxon>
        <taxon>Flavobacteriaceae</taxon>
        <taxon>Psychroflexus</taxon>
    </lineage>
</organism>
<proteinExistence type="predicted"/>
<dbReference type="PANTHER" id="PTHR33639:SF2">
    <property type="entry name" value="DUF393 DOMAIN-CONTAINING PROTEIN"/>
    <property type="match status" value="1"/>
</dbReference>
<evidence type="ECO:0000313" key="2">
    <source>
        <dbReference type="Proteomes" id="UP000184462"/>
    </source>
</evidence>
<dbReference type="PANTHER" id="PTHR33639">
    <property type="entry name" value="THIOL-DISULFIDE OXIDOREDUCTASE DCC"/>
    <property type="match status" value="1"/>
</dbReference>
<dbReference type="Proteomes" id="UP000184462">
    <property type="component" value="Unassembled WGS sequence"/>
</dbReference>
<keyword evidence="2" id="KW-1185">Reference proteome</keyword>
<dbReference type="OrthoDB" id="9785438at2"/>
<dbReference type="RefSeq" id="WP_073191168.1">
    <property type="nucleotide sequence ID" value="NZ_FQTW01000001.1"/>
</dbReference>
<dbReference type="STRING" id="1155689.SAMN05444278_101347"/>
<dbReference type="AlphaFoldDB" id="A0A1M4SVF2"/>
<dbReference type="InterPro" id="IPR007263">
    <property type="entry name" value="DCC1-like"/>
</dbReference>